<proteinExistence type="predicted"/>
<dbReference type="Proteomes" id="UP001152795">
    <property type="component" value="Unassembled WGS sequence"/>
</dbReference>
<comment type="caution">
    <text evidence="1">The sequence shown here is derived from an EMBL/GenBank/DDBJ whole genome shotgun (WGS) entry which is preliminary data.</text>
</comment>
<accession>A0A6S7KXR0</accession>
<evidence type="ECO:0000313" key="1">
    <source>
        <dbReference type="EMBL" id="CAB4031282.1"/>
    </source>
</evidence>
<feature type="non-terminal residue" evidence="1">
    <location>
        <position position="1"/>
    </location>
</feature>
<sequence>HVNHRSDRKLSISSEKFIPERKNSRRENLINMVMTLYRTPARSPLLFITLMDCIKSWQHENGDLDREIQTRLQ</sequence>
<feature type="non-terminal residue" evidence="1">
    <location>
        <position position="73"/>
    </location>
</feature>
<dbReference type="EMBL" id="CACRXK020017505">
    <property type="protein sequence ID" value="CAB4031282.1"/>
    <property type="molecule type" value="Genomic_DNA"/>
</dbReference>
<dbReference type="AlphaFoldDB" id="A0A6S7KXR0"/>
<name>A0A6S7KXR0_PARCT</name>
<organism evidence="1 2">
    <name type="scientific">Paramuricea clavata</name>
    <name type="common">Red gorgonian</name>
    <name type="synonym">Violescent sea-whip</name>
    <dbReference type="NCBI Taxonomy" id="317549"/>
    <lineage>
        <taxon>Eukaryota</taxon>
        <taxon>Metazoa</taxon>
        <taxon>Cnidaria</taxon>
        <taxon>Anthozoa</taxon>
        <taxon>Octocorallia</taxon>
        <taxon>Malacalcyonacea</taxon>
        <taxon>Plexauridae</taxon>
        <taxon>Paramuricea</taxon>
    </lineage>
</organism>
<keyword evidence="2" id="KW-1185">Reference proteome</keyword>
<evidence type="ECO:0000313" key="2">
    <source>
        <dbReference type="Proteomes" id="UP001152795"/>
    </source>
</evidence>
<reference evidence="1" key="1">
    <citation type="submission" date="2020-04" db="EMBL/GenBank/DDBJ databases">
        <authorList>
            <person name="Alioto T."/>
            <person name="Alioto T."/>
            <person name="Gomez Garrido J."/>
        </authorList>
    </citation>
    <scope>NUCLEOTIDE SEQUENCE</scope>
    <source>
        <strain evidence="1">A484AB</strain>
    </source>
</reference>
<gene>
    <name evidence="1" type="ORF">PACLA_8A002446</name>
</gene>
<protein>
    <submittedName>
        <fullName evidence="1">Uncharacterized protein</fullName>
    </submittedName>
</protein>